<gene>
    <name evidence="1" type="ORF">GCM10007857_83150</name>
</gene>
<dbReference type="Proteomes" id="UP001156905">
    <property type="component" value="Unassembled WGS sequence"/>
</dbReference>
<dbReference type="RefSeq" id="WP_284275111.1">
    <property type="nucleotide sequence ID" value="NZ_BSOW01000051.1"/>
</dbReference>
<evidence type="ECO:0000313" key="2">
    <source>
        <dbReference type="Proteomes" id="UP001156905"/>
    </source>
</evidence>
<name>A0ABQ6BB62_9BRAD</name>
<dbReference type="EMBL" id="BSOW01000051">
    <property type="protein sequence ID" value="GLR91597.1"/>
    <property type="molecule type" value="Genomic_DNA"/>
</dbReference>
<proteinExistence type="predicted"/>
<sequence>MIRRKLTEFEKAQIVAQHRAEHLRQFWFWSNEIEVIVEDYTDDEGNPRVTIRVKS</sequence>
<evidence type="ECO:0000313" key="1">
    <source>
        <dbReference type="EMBL" id="GLR91597.1"/>
    </source>
</evidence>
<reference evidence="2" key="1">
    <citation type="journal article" date="2019" name="Int. J. Syst. Evol. Microbiol.">
        <title>The Global Catalogue of Microorganisms (GCM) 10K type strain sequencing project: providing services to taxonomists for standard genome sequencing and annotation.</title>
        <authorList>
            <consortium name="The Broad Institute Genomics Platform"/>
            <consortium name="The Broad Institute Genome Sequencing Center for Infectious Disease"/>
            <person name="Wu L."/>
            <person name="Ma J."/>
        </authorList>
    </citation>
    <scope>NUCLEOTIDE SEQUENCE [LARGE SCALE GENOMIC DNA]</scope>
    <source>
        <strain evidence="2">NBRC 102520</strain>
    </source>
</reference>
<organism evidence="1 2">
    <name type="scientific">Bradyrhizobium iriomotense</name>
    <dbReference type="NCBI Taxonomy" id="441950"/>
    <lineage>
        <taxon>Bacteria</taxon>
        <taxon>Pseudomonadati</taxon>
        <taxon>Pseudomonadota</taxon>
        <taxon>Alphaproteobacteria</taxon>
        <taxon>Hyphomicrobiales</taxon>
        <taxon>Nitrobacteraceae</taxon>
        <taxon>Bradyrhizobium</taxon>
    </lineage>
</organism>
<protein>
    <submittedName>
        <fullName evidence="1">Uncharacterized protein</fullName>
    </submittedName>
</protein>
<comment type="caution">
    <text evidence="1">The sequence shown here is derived from an EMBL/GenBank/DDBJ whole genome shotgun (WGS) entry which is preliminary data.</text>
</comment>
<keyword evidence="2" id="KW-1185">Reference proteome</keyword>
<accession>A0ABQ6BB62</accession>